<evidence type="ECO:0000313" key="3">
    <source>
        <dbReference type="Proteomes" id="UP000053097"/>
    </source>
</evidence>
<accession>A0A026VXS3</accession>
<dbReference type="SUPFAM" id="SSF53098">
    <property type="entry name" value="Ribonuclease H-like"/>
    <property type="match status" value="1"/>
</dbReference>
<dbReference type="Pfam" id="PF05699">
    <property type="entry name" value="Dimer_Tnp_hAT"/>
    <property type="match status" value="1"/>
</dbReference>
<dbReference type="OrthoDB" id="8046116at2759"/>
<reference evidence="2 3" key="1">
    <citation type="journal article" date="2014" name="Curr. Biol.">
        <title>The genome of the clonal raider ant Cerapachys biroi.</title>
        <authorList>
            <person name="Oxley P.R."/>
            <person name="Ji L."/>
            <person name="Fetter-Pruneda I."/>
            <person name="McKenzie S.K."/>
            <person name="Li C."/>
            <person name="Hu H."/>
            <person name="Zhang G."/>
            <person name="Kronauer D.J."/>
        </authorList>
    </citation>
    <scope>NUCLEOTIDE SEQUENCE [LARGE SCALE GENOMIC DNA]</scope>
</reference>
<organism evidence="2 3">
    <name type="scientific">Ooceraea biroi</name>
    <name type="common">Clonal raider ant</name>
    <name type="synonym">Cerapachys biroi</name>
    <dbReference type="NCBI Taxonomy" id="2015173"/>
    <lineage>
        <taxon>Eukaryota</taxon>
        <taxon>Metazoa</taxon>
        <taxon>Ecdysozoa</taxon>
        <taxon>Arthropoda</taxon>
        <taxon>Hexapoda</taxon>
        <taxon>Insecta</taxon>
        <taxon>Pterygota</taxon>
        <taxon>Neoptera</taxon>
        <taxon>Endopterygota</taxon>
        <taxon>Hymenoptera</taxon>
        <taxon>Apocrita</taxon>
        <taxon>Aculeata</taxon>
        <taxon>Formicoidea</taxon>
        <taxon>Formicidae</taxon>
        <taxon>Dorylinae</taxon>
        <taxon>Ooceraea</taxon>
    </lineage>
</organism>
<dbReference type="InterPro" id="IPR008906">
    <property type="entry name" value="HATC_C_dom"/>
</dbReference>
<name>A0A026VXS3_OOCBI</name>
<proteinExistence type="predicted"/>
<feature type="domain" description="HAT C-terminal dimerisation" evidence="1">
    <location>
        <begin position="95"/>
        <end position="154"/>
    </location>
</feature>
<dbReference type="AlphaFoldDB" id="A0A026VXS3"/>
<dbReference type="GO" id="GO:0046983">
    <property type="term" value="F:protein dimerization activity"/>
    <property type="evidence" value="ECO:0007669"/>
    <property type="project" value="InterPro"/>
</dbReference>
<dbReference type="Proteomes" id="UP000053097">
    <property type="component" value="Unassembled WGS sequence"/>
</dbReference>
<gene>
    <name evidence="2" type="ORF">X777_13778</name>
</gene>
<sequence length="214" mass="24204">RLAPKYLNSDKQITEITAFIAAGINDKFLSKLKVFEPDIALRDINIETSFNDVSFIAQTISGCDNNDLRKEWFALHQGFTEVKKDNLAILDFDTLWKQIFTHSQQYPNLKSILNAVRSLPNSNADSERIFSFLPDLKTKKRNKLSYQSVNASCVFKSALKARKEIAANIEITDKHLSYMSKDKLYSACPKKPKSQLTLYAADDEIAGPSSIDMV</sequence>
<evidence type="ECO:0000259" key="1">
    <source>
        <dbReference type="Pfam" id="PF05699"/>
    </source>
</evidence>
<feature type="non-terminal residue" evidence="2">
    <location>
        <position position="1"/>
    </location>
</feature>
<dbReference type="EMBL" id="KK107612">
    <property type="protein sequence ID" value="EZA48480.1"/>
    <property type="molecule type" value="Genomic_DNA"/>
</dbReference>
<dbReference type="InterPro" id="IPR012337">
    <property type="entry name" value="RNaseH-like_sf"/>
</dbReference>
<keyword evidence="3" id="KW-1185">Reference proteome</keyword>
<evidence type="ECO:0000313" key="2">
    <source>
        <dbReference type="EMBL" id="EZA48480.1"/>
    </source>
</evidence>
<protein>
    <recommendedName>
        <fullName evidence="1">HAT C-terminal dimerisation domain-containing protein</fullName>
    </recommendedName>
</protein>